<organism evidence="2 3">
    <name type="scientific">Roseovarius aestuarii</name>
    <dbReference type="NCBI Taxonomy" id="475083"/>
    <lineage>
        <taxon>Bacteria</taxon>
        <taxon>Pseudomonadati</taxon>
        <taxon>Pseudomonadota</taxon>
        <taxon>Alphaproteobacteria</taxon>
        <taxon>Rhodobacterales</taxon>
        <taxon>Roseobacteraceae</taxon>
        <taxon>Roseovarius</taxon>
    </lineage>
</organism>
<name>A0A1X7BLP0_9RHOB</name>
<reference evidence="2 3" key="1">
    <citation type="submission" date="2017-03" db="EMBL/GenBank/DDBJ databases">
        <authorList>
            <person name="Afonso C.L."/>
            <person name="Miller P.J."/>
            <person name="Scott M.A."/>
            <person name="Spackman E."/>
            <person name="Goraichik I."/>
            <person name="Dimitrov K.M."/>
            <person name="Suarez D.L."/>
            <person name="Swayne D.E."/>
        </authorList>
    </citation>
    <scope>NUCLEOTIDE SEQUENCE [LARGE SCALE GENOMIC DNA]</scope>
    <source>
        <strain evidence="2 3">CECT 7745</strain>
    </source>
</reference>
<dbReference type="EMBL" id="FWXB01000001">
    <property type="protein sequence ID" value="SMC10548.1"/>
    <property type="molecule type" value="Genomic_DNA"/>
</dbReference>
<sequence length="172" mass="19130">MIGKHATLRPYATPDAKAVAKALEDEALLRWLAALPVPLDQDACDKYLQFLGDPEVYASVICVDDVPVGSVSLGTELSFWITCEFHGQGLGLWAVRDFLEQLPAIIETVTACCMRDNRSAIAILTRLGFDCAESPFRRFSFAHGHAVDFLRYHLRRPGMATACEKTVEDERK</sequence>
<accession>A0A1X7BLP0</accession>
<dbReference type="RefSeq" id="WP_085798500.1">
    <property type="nucleotide sequence ID" value="NZ_FWXB01000001.1"/>
</dbReference>
<proteinExistence type="predicted"/>
<gene>
    <name evidence="2" type="ORF">ROA7745_00355</name>
</gene>
<dbReference type="Pfam" id="PF13302">
    <property type="entry name" value="Acetyltransf_3"/>
    <property type="match status" value="1"/>
</dbReference>
<dbReference type="GO" id="GO:0016747">
    <property type="term" value="F:acyltransferase activity, transferring groups other than amino-acyl groups"/>
    <property type="evidence" value="ECO:0007669"/>
    <property type="project" value="InterPro"/>
</dbReference>
<dbReference type="InterPro" id="IPR016181">
    <property type="entry name" value="Acyl_CoA_acyltransferase"/>
</dbReference>
<keyword evidence="3" id="KW-1185">Reference proteome</keyword>
<evidence type="ECO:0000259" key="1">
    <source>
        <dbReference type="PROSITE" id="PS51186"/>
    </source>
</evidence>
<dbReference type="PROSITE" id="PS51186">
    <property type="entry name" value="GNAT"/>
    <property type="match status" value="1"/>
</dbReference>
<protein>
    <recommendedName>
        <fullName evidence="1">N-acetyltransferase domain-containing protein</fullName>
    </recommendedName>
</protein>
<dbReference type="Proteomes" id="UP000193224">
    <property type="component" value="Unassembled WGS sequence"/>
</dbReference>
<dbReference type="SUPFAM" id="SSF55729">
    <property type="entry name" value="Acyl-CoA N-acyltransferases (Nat)"/>
    <property type="match status" value="1"/>
</dbReference>
<dbReference type="AlphaFoldDB" id="A0A1X7BLP0"/>
<evidence type="ECO:0000313" key="2">
    <source>
        <dbReference type="EMBL" id="SMC10548.1"/>
    </source>
</evidence>
<evidence type="ECO:0000313" key="3">
    <source>
        <dbReference type="Proteomes" id="UP000193224"/>
    </source>
</evidence>
<dbReference type="Gene3D" id="3.40.630.30">
    <property type="match status" value="1"/>
</dbReference>
<dbReference type="OrthoDB" id="9804153at2"/>
<feature type="domain" description="N-acetyltransferase" evidence="1">
    <location>
        <begin position="18"/>
        <end position="157"/>
    </location>
</feature>
<dbReference type="InterPro" id="IPR000182">
    <property type="entry name" value="GNAT_dom"/>
</dbReference>